<keyword evidence="6" id="KW-0145">Chemotaxis</keyword>
<dbReference type="InterPro" id="IPR035909">
    <property type="entry name" value="CheB_C"/>
</dbReference>
<dbReference type="OrthoDB" id="9816309at2"/>
<dbReference type="Pfam" id="PF01739">
    <property type="entry name" value="CheR"/>
    <property type="match status" value="1"/>
</dbReference>
<dbReference type="SUPFAM" id="SSF52738">
    <property type="entry name" value="Methylesterase CheB, C-terminal domain"/>
    <property type="match status" value="1"/>
</dbReference>
<evidence type="ECO:0000256" key="2">
    <source>
        <dbReference type="ARBA" id="ARBA00012534"/>
    </source>
</evidence>
<reference evidence="10 11" key="1">
    <citation type="submission" date="2015-09" db="EMBL/GenBank/DDBJ databases">
        <authorList>
            <consortium name="Swine Surveillance"/>
        </authorList>
    </citation>
    <scope>NUCLEOTIDE SEQUENCE [LARGE SCALE GENOMIC DNA]</scope>
    <source>
        <strain evidence="10 11">CECT 7648</strain>
    </source>
</reference>
<comment type="catalytic activity">
    <reaction evidence="1">
        <text>L-glutamyl-[protein] + S-adenosyl-L-methionine = [protein]-L-glutamate 5-O-methyl ester + S-adenosyl-L-homocysteine</text>
        <dbReference type="Rhea" id="RHEA:24452"/>
        <dbReference type="Rhea" id="RHEA-COMP:10208"/>
        <dbReference type="Rhea" id="RHEA-COMP:10311"/>
        <dbReference type="ChEBI" id="CHEBI:29973"/>
        <dbReference type="ChEBI" id="CHEBI:57856"/>
        <dbReference type="ChEBI" id="CHEBI:59789"/>
        <dbReference type="ChEBI" id="CHEBI:82795"/>
        <dbReference type="EC" id="2.1.1.80"/>
    </reaction>
</comment>
<dbReference type="Gene3D" id="3.30.450.20">
    <property type="entry name" value="PAS domain"/>
    <property type="match status" value="2"/>
</dbReference>
<dbReference type="Proteomes" id="UP000054935">
    <property type="component" value="Unassembled WGS sequence"/>
</dbReference>
<dbReference type="Gene3D" id="1.10.155.10">
    <property type="entry name" value="Chemotaxis receptor methyltransferase CheR, N-terminal domain"/>
    <property type="match status" value="1"/>
</dbReference>
<feature type="domain" description="CheB-type methylesterase" evidence="8">
    <location>
        <begin position="12"/>
        <end position="195"/>
    </location>
</feature>
<dbReference type="InterPro" id="IPR029063">
    <property type="entry name" value="SAM-dependent_MTases_sf"/>
</dbReference>
<dbReference type="SUPFAM" id="SSF47757">
    <property type="entry name" value="Chemotaxis receptor methyltransferase CheR, N-terminal domain"/>
    <property type="match status" value="1"/>
</dbReference>
<evidence type="ECO:0000259" key="8">
    <source>
        <dbReference type="PROSITE" id="PS50122"/>
    </source>
</evidence>
<dbReference type="CDD" id="cd16434">
    <property type="entry name" value="CheB-CheR_fusion"/>
    <property type="match status" value="1"/>
</dbReference>
<keyword evidence="11" id="KW-1185">Reference proteome</keyword>
<dbReference type="SUPFAM" id="SSF55785">
    <property type="entry name" value="PYP-like sensor domain (PAS domain)"/>
    <property type="match status" value="1"/>
</dbReference>
<evidence type="ECO:0000256" key="3">
    <source>
        <dbReference type="ARBA" id="ARBA00022603"/>
    </source>
</evidence>
<dbReference type="InterPro" id="IPR036804">
    <property type="entry name" value="CheR_N_sf"/>
</dbReference>
<dbReference type="GO" id="GO:0008984">
    <property type="term" value="F:protein-glutamate methylesterase activity"/>
    <property type="evidence" value="ECO:0007669"/>
    <property type="project" value="InterPro"/>
</dbReference>
<evidence type="ECO:0000256" key="7">
    <source>
        <dbReference type="SAM" id="Coils"/>
    </source>
</evidence>
<dbReference type="SUPFAM" id="SSF53335">
    <property type="entry name" value="S-adenosyl-L-methionine-dependent methyltransferases"/>
    <property type="match status" value="1"/>
</dbReference>
<dbReference type="Gene3D" id="3.40.50.150">
    <property type="entry name" value="Vaccinia Virus protein VP39"/>
    <property type="match status" value="1"/>
</dbReference>
<accession>A0A0P1GII7</accession>
<dbReference type="RefSeq" id="WP_058248993.1">
    <property type="nucleotide sequence ID" value="NZ_CYSE01000008.1"/>
</dbReference>
<organism evidence="10 11">
    <name type="scientific">Tropicibacter naphthalenivorans</name>
    <dbReference type="NCBI Taxonomy" id="441103"/>
    <lineage>
        <taxon>Bacteria</taxon>
        <taxon>Pseudomonadati</taxon>
        <taxon>Pseudomonadota</taxon>
        <taxon>Alphaproteobacteria</taxon>
        <taxon>Rhodobacterales</taxon>
        <taxon>Roseobacteraceae</taxon>
        <taxon>Tropicibacter</taxon>
    </lineage>
</organism>
<dbReference type="InterPro" id="IPR022642">
    <property type="entry name" value="CheR_C"/>
</dbReference>
<evidence type="ECO:0000313" key="11">
    <source>
        <dbReference type="Proteomes" id="UP000054935"/>
    </source>
</evidence>
<dbReference type="GO" id="GO:0005737">
    <property type="term" value="C:cytoplasm"/>
    <property type="evidence" value="ECO:0007669"/>
    <property type="project" value="InterPro"/>
</dbReference>
<keyword evidence="3 10" id="KW-0489">Methyltransferase</keyword>
<evidence type="ECO:0000256" key="6">
    <source>
        <dbReference type="PROSITE-ProRule" id="PRU00050"/>
    </source>
</evidence>
<dbReference type="GO" id="GO:0032259">
    <property type="term" value="P:methylation"/>
    <property type="evidence" value="ECO:0007669"/>
    <property type="project" value="UniProtKB-KW"/>
</dbReference>
<dbReference type="PROSITE" id="PS50122">
    <property type="entry name" value="CHEB"/>
    <property type="match status" value="1"/>
</dbReference>
<evidence type="ECO:0000259" key="9">
    <source>
        <dbReference type="PROSITE" id="PS50123"/>
    </source>
</evidence>
<dbReference type="STRING" id="441103.TRN7648_03588"/>
<dbReference type="InterPro" id="IPR000673">
    <property type="entry name" value="Sig_transdc_resp-reg_Me-estase"/>
</dbReference>
<dbReference type="SMART" id="SM00138">
    <property type="entry name" value="MeTrc"/>
    <property type="match status" value="1"/>
</dbReference>
<dbReference type="PRINTS" id="PR00996">
    <property type="entry name" value="CHERMTFRASE"/>
</dbReference>
<dbReference type="GO" id="GO:0008983">
    <property type="term" value="F:protein-glutamate O-methyltransferase activity"/>
    <property type="evidence" value="ECO:0007669"/>
    <property type="project" value="UniProtKB-EC"/>
</dbReference>
<keyword evidence="6" id="KW-0378">Hydrolase</keyword>
<dbReference type="InterPro" id="IPR035965">
    <property type="entry name" value="PAS-like_dom_sf"/>
</dbReference>
<protein>
    <recommendedName>
        <fullName evidence="2">protein-glutamate O-methyltransferase</fullName>
        <ecNumber evidence="2">2.1.1.80</ecNumber>
    </recommendedName>
</protein>
<dbReference type="PROSITE" id="PS50123">
    <property type="entry name" value="CHER"/>
    <property type="match status" value="1"/>
</dbReference>
<dbReference type="GO" id="GO:0006935">
    <property type="term" value="P:chemotaxis"/>
    <property type="evidence" value="ECO:0007669"/>
    <property type="project" value="UniProtKB-UniRule"/>
</dbReference>
<evidence type="ECO:0000313" key="10">
    <source>
        <dbReference type="EMBL" id="CUH81668.1"/>
    </source>
</evidence>
<keyword evidence="7" id="KW-0175">Coiled coil</keyword>
<evidence type="ECO:0000256" key="1">
    <source>
        <dbReference type="ARBA" id="ARBA00001541"/>
    </source>
</evidence>
<name>A0A0P1GII7_9RHOB</name>
<dbReference type="InterPro" id="IPR022641">
    <property type="entry name" value="CheR_N"/>
</dbReference>
<evidence type="ECO:0000256" key="4">
    <source>
        <dbReference type="ARBA" id="ARBA00022679"/>
    </source>
</evidence>
<dbReference type="PANTHER" id="PTHR24422">
    <property type="entry name" value="CHEMOTAXIS PROTEIN METHYLTRANSFERASE"/>
    <property type="match status" value="1"/>
</dbReference>
<dbReference type="Pfam" id="PF01339">
    <property type="entry name" value="CheB_methylest"/>
    <property type="match status" value="1"/>
</dbReference>
<dbReference type="GO" id="GO:0000156">
    <property type="term" value="F:phosphorelay response regulator activity"/>
    <property type="evidence" value="ECO:0007669"/>
    <property type="project" value="InterPro"/>
</dbReference>
<feature type="active site" evidence="6">
    <location>
        <position position="51"/>
    </location>
</feature>
<feature type="coiled-coil region" evidence="7">
    <location>
        <begin position="652"/>
        <end position="721"/>
    </location>
</feature>
<sequence length="1090" mass="120813">MASSDKMNRNDNRSVKNIVGVVASAGGLEATSLLARSLPQNQNCCYVITQHMSPTHKSMLVQLLSRETKLRVEELEQRTFPEPNVIYVPPPGYDVICAEGAFLLREPAGHYASPKPSGDRLLISLAEEIGERAIGIVLSGTGSDGSYGIQAIREAGGITIAQEPSSCKYDSMPHAAIRTGCIDLVLMPQQIGAHLSHIMEHPRDLSMIKELAERGSKNRDLFDILLSHTLVDFRQYKDTTIHRRIERRMVAKGIDDFDDYVDLCRRSVEEVEALYGDLLISVTRFFRDPEQFEALGVELKRLITNRKTDAPVRIWVAGCATGEEAYTIGILAAEAMGGLDEVDPDAIQIFATDIDEAALNRGRKGVFPLSAVNDIPSAYVEKYFDINDDSLIVKQKLRRFVMFSRHNVFQDAPFINVDLVSLRNVLIYFNSRLQERVLTRAAYALVPNGLLMLGTSETLGAVDMQFTQTVSHARIYRKEIRQGSTQMPVGAKDRWPTASARLAEGQTFSPSTLRSNNEWRYFDRLAESIVTNGVLVNRERVILRVYGDIAPFCALTAVSLGQASLTMLRKPLASDAASLSLVALKYGEARDGQWHDLSGGPEGQQARISAYPLTSVGEETTEDLVLLGFKTGLRQEPASADEEKSDYVAYLEDELTRTRDALQVTIEQLQTSNEELQALNEELQSSNEELQSTNEELETSNEELQSTNEELITVNEELLVNSGQLERTSAEVMGLIDSMPAPTVMVDQGLMLRYASKTAMTMFSLSERGTGFGHLSQVNMPYGMPDLVSLCSTALVQRKPVTTLFRDSSLQSHQLRIMPISGNSDALVGLVLQFDLVSEMAGDRQINEKLRALSDYAVWRTNLTTGQSETSQKLSEILGREGPETNISMDDAFARIDEKDRARIKEILSQAAEDLSAFEYYVRIPRGPQGKGDIIVAHVIGEAVQDPETNDIILFGLLKNASEEWNRNLLIRHYNIVARARGIGFYSYDIANDLPYWSPSLYEVLGYPADQPPTIEMGLAVFDAPTRERVEALLGAAIQAGKPYDYEEVMTRPNGTKARVHGAGHLAKNDAGEVTHVFGSFEILEELGSE</sequence>
<feature type="active site" evidence="6">
    <location>
        <position position="144"/>
    </location>
</feature>
<dbReference type="EC" id="2.1.1.80" evidence="2"/>
<gene>
    <name evidence="10" type="primary">cheR_3</name>
    <name evidence="10" type="ORF">TRN7648_03588</name>
</gene>
<dbReference type="PANTHER" id="PTHR24422:SF10">
    <property type="entry name" value="CHEMOTAXIS PROTEIN METHYLTRANSFERASE 2"/>
    <property type="match status" value="1"/>
</dbReference>
<proteinExistence type="predicted"/>
<feature type="active site" evidence="6">
    <location>
        <position position="24"/>
    </location>
</feature>
<dbReference type="EMBL" id="CYSE01000008">
    <property type="protein sequence ID" value="CUH81668.1"/>
    <property type="molecule type" value="Genomic_DNA"/>
</dbReference>
<feature type="domain" description="CheR-type methyltransferase" evidence="9">
    <location>
        <begin position="206"/>
        <end position="479"/>
    </location>
</feature>
<dbReference type="Pfam" id="PF03705">
    <property type="entry name" value="CheR_N"/>
    <property type="match status" value="1"/>
</dbReference>
<evidence type="ECO:0000256" key="5">
    <source>
        <dbReference type="ARBA" id="ARBA00022691"/>
    </source>
</evidence>
<keyword evidence="5" id="KW-0949">S-adenosyl-L-methionine</keyword>
<keyword evidence="4 10" id="KW-0808">Transferase</keyword>
<dbReference type="InterPro" id="IPR000780">
    <property type="entry name" value="CheR_MeTrfase"/>
</dbReference>
<dbReference type="Gene3D" id="3.40.50.180">
    <property type="entry name" value="Methylesterase CheB, C-terminal domain"/>
    <property type="match status" value="1"/>
</dbReference>
<dbReference type="AlphaFoldDB" id="A0A0P1GII7"/>
<dbReference type="InterPro" id="IPR050903">
    <property type="entry name" value="Bact_Chemotaxis_MeTrfase"/>
</dbReference>